<evidence type="ECO:0000313" key="3">
    <source>
        <dbReference type="Proteomes" id="UP000594261"/>
    </source>
</evidence>
<feature type="region of interest" description="Disordered" evidence="1">
    <location>
        <begin position="1"/>
        <end position="22"/>
    </location>
</feature>
<dbReference type="InParanoid" id="A0A7N2R559"/>
<evidence type="ECO:0000313" key="2">
    <source>
        <dbReference type="EnsemblPlants" id="QL05p057883:mrna"/>
    </source>
</evidence>
<organism evidence="2 3">
    <name type="scientific">Quercus lobata</name>
    <name type="common">Valley oak</name>
    <dbReference type="NCBI Taxonomy" id="97700"/>
    <lineage>
        <taxon>Eukaryota</taxon>
        <taxon>Viridiplantae</taxon>
        <taxon>Streptophyta</taxon>
        <taxon>Embryophyta</taxon>
        <taxon>Tracheophyta</taxon>
        <taxon>Spermatophyta</taxon>
        <taxon>Magnoliopsida</taxon>
        <taxon>eudicotyledons</taxon>
        <taxon>Gunneridae</taxon>
        <taxon>Pentapetalae</taxon>
        <taxon>rosids</taxon>
        <taxon>fabids</taxon>
        <taxon>Fagales</taxon>
        <taxon>Fagaceae</taxon>
        <taxon>Quercus</taxon>
    </lineage>
</organism>
<sequence length="122" mass="13860">MRPRTIASEDDQDVASPRSDLRRTLEELTKTANCLKNEFEMKDLGYLSNPHKGQSQTGYLFTYENTAISWRSVKQTISATSSNHAEIIAIHEASRECVWLRSDKFRKDDGNDMAADVVHKLA</sequence>
<evidence type="ECO:0000256" key="1">
    <source>
        <dbReference type="SAM" id="MobiDB-lite"/>
    </source>
</evidence>
<reference evidence="2" key="2">
    <citation type="submission" date="2021-01" db="UniProtKB">
        <authorList>
            <consortium name="EnsemblPlants"/>
        </authorList>
    </citation>
    <scope>IDENTIFICATION</scope>
</reference>
<reference evidence="2 3" key="1">
    <citation type="journal article" date="2016" name="G3 (Bethesda)">
        <title>First Draft Assembly and Annotation of the Genome of a California Endemic Oak Quercus lobata Nee (Fagaceae).</title>
        <authorList>
            <person name="Sork V.L."/>
            <person name="Fitz-Gibbon S.T."/>
            <person name="Puiu D."/>
            <person name="Crepeau M."/>
            <person name="Gugger P.F."/>
            <person name="Sherman R."/>
            <person name="Stevens K."/>
            <person name="Langley C.H."/>
            <person name="Pellegrini M."/>
            <person name="Salzberg S.L."/>
        </authorList>
    </citation>
    <scope>NUCLEOTIDE SEQUENCE [LARGE SCALE GENOMIC DNA]</scope>
    <source>
        <strain evidence="2 3">cv. SW786</strain>
    </source>
</reference>
<name>A0A7N2R559_QUELO</name>
<protein>
    <submittedName>
        <fullName evidence="2">Uncharacterized protein</fullName>
    </submittedName>
</protein>
<proteinExistence type="predicted"/>
<dbReference type="Proteomes" id="UP000594261">
    <property type="component" value="Chromosome 5"/>
</dbReference>
<dbReference type="EMBL" id="LRBV02000005">
    <property type="status" value="NOT_ANNOTATED_CDS"/>
    <property type="molecule type" value="Genomic_DNA"/>
</dbReference>
<dbReference type="Gramene" id="QL05p057883:mrna">
    <property type="protein sequence ID" value="QL05p057883:mrna"/>
    <property type="gene ID" value="QL05p057883"/>
</dbReference>
<dbReference type="EnsemblPlants" id="QL05p057883:mrna">
    <property type="protein sequence ID" value="QL05p057883:mrna"/>
    <property type="gene ID" value="QL05p057883"/>
</dbReference>
<dbReference type="CDD" id="cd09272">
    <property type="entry name" value="RNase_HI_RT_Ty1"/>
    <property type="match status" value="1"/>
</dbReference>
<dbReference type="AlphaFoldDB" id="A0A7N2R559"/>
<accession>A0A7N2R559</accession>
<keyword evidence="3" id="KW-1185">Reference proteome</keyword>